<accession>A0A4R6H6A7</accession>
<name>A0A4R6H6A7_9BACT</name>
<dbReference type="Pfam" id="PF18962">
    <property type="entry name" value="Por_Secre_tail"/>
    <property type="match status" value="1"/>
</dbReference>
<reference evidence="3 4" key="1">
    <citation type="submission" date="2019-03" db="EMBL/GenBank/DDBJ databases">
        <title>Freshwater and sediment microbial communities from various areas in North America, analyzing microbe dynamics in response to fracking.</title>
        <authorList>
            <person name="Lamendella R."/>
        </authorList>
    </citation>
    <scope>NUCLEOTIDE SEQUENCE [LARGE SCALE GENOMIC DNA]</scope>
    <source>
        <strain evidence="3 4">114D</strain>
    </source>
</reference>
<dbReference type="Gene3D" id="3.20.20.80">
    <property type="entry name" value="Glycosidases"/>
    <property type="match status" value="1"/>
</dbReference>
<gene>
    <name evidence="3" type="ORF">DET52_103383</name>
</gene>
<feature type="domain" description="Fibronectin type-III" evidence="2">
    <location>
        <begin position="483"/>
        <end position="568"/>
    </location>
</feature>
<dbReference type="AlphaFoldDB" id="A0A4R6H6A7"/>
<evidence type="ECO:0000256" key="1">
    <source>
        <dbReference type="ARBA" id="ARBA00022737"/>
    </source>
</evidence>
<dbReference type="InterPro" id="IPR036116">
    <property type="entry name" value="FN3_sf"/>
</dbReference>
<dbReference type="Proteomes" id="UP000294848">
    <property type="component" value="Unassembled WGS sequence"/>
</dbReference>
<feature type="domain" description="Fibronectin type-III" evidence="2">
    <location>
        <begin position="573"/>
        <end position="661"/>
    </location>
</feature>
<sequence length="984" mass="107178">MKKQRWFLLCPFLEGTKEFWNDLSGVKMKCLFLMMSFFVLNLSSYGQTTVNVNIDYSNVESVSSYHAGVTHTQKSIDWWGNANAIASAKQLLSSVTYFQNQHIMGWGPGSPWPDSTVVDPANWNWSVLDDRINLIRDTNGEAVITLCACPTWMHTPSMNGQTDWSKIEEAPTPDHYDDFAHLCAEVARRYPDVKYFQIWNELKGFFDGNLNRWGYETFTDMYNMVYDSLKAVNPNLRIGGPYVPMDTWSTANISHPSNLSGVYGVFDQRALDVISYWLQNKNGGDFITVDGGNDNKDGVWNTDAFKASQKFVDLINWVRQQPGGSTLPVWWSEWYGWPGAGSVSSYTREYNNAVMASGLIKSIKAGYQNLMIWGPQGDSQGYSYPLGAWTDTEITGGGQATLFYDTQKGLNDNFSNGTQVYSTAVSAQDVISVMATNNKVMVVNQLDQQVQVAIQNTGTTVTLDNYEVRFIDVTGVDTQVPTAPTGLAASNITGSGFNLSWNASTDNVGVTDYGIYIDGVWHSAVNGTSTTISGLADNTQYTVSVLAYDAAGNYSAQSSPISVTTTSGVDTQVPTTPTGLAASNITENSFSLSWNASTDNVGVTDYGIYIDGVWNSAVSGTSTTISGLATNTQYIVSVLAYDAAGNYSPQSSPIAVTTTSGVDNQAPTTPTGVVVSNITASSFSLSWNASTDNVGVTDYGIYIDGVWHSVVSGTSTTVSGLAASTQFIVSVLAYDAAGNYSPQSSPIYATTLASSLADGTYRLKCKASGLYLNGNNVEWVSVKLASLEETWGSQKWDLEKVSGNVYRLKCNWDGLYMNGNQTANTDVQMAALHTDWGSQKWTLEHVSGTEYRLKCNWGTNYLHGTSTSWGTATNKAYDGSNYQIWNLEFVSSTKSAKIEALEVSDVSELLVYPNPVKTGVVTIRNLKEDVQRIAIANMSGSILRTQEVNGAKELTLNLRGVAPGMYVVVVEGEDSVEKTKLIVQ</sequence>
<evidence type="ECO:0000313" key="3">
    <source>
        <dbReference type="EMBL" id="TDO03437.1"/>
    </source>
</evidence>
<dbReference type="CDD" id="cd00063">
    <property type="entry name" value="FN3"/>
    <property type="match status" value="3"/>
</dbReference>
<dbReference type="InterPro" id="IPR035992">
    <property type="entry name" value="Ricin_B-like_lectins"/>
</dbReference>
<keyword evidence="1" id="KW-0677">Repeat</keyword>
<dbReference type="NCBIfam" id="TIGR04183">
    <property type="entry name" value="Por_Secre_tail"/>
    <property type="match status" value="1"/>
</dbReference>
<dbReference type="InterPro" id="IPR013783">
    <property type="entry name" value="Ig-like_fold"/>
</dbReference>
<evidence type="ECO:0000313" key="4">
    <source>
        <dbReference type="Proteomes" id="UP000294848"/>
    </source>
</evidence>
<evidence type="ECO:0000259" key="2">
    <source>
        <dbReference type="PROSITE" id="PS50853"/>
    </source>
</evidence>
<dbReference type="InterPro" id="IPR026444">
    <property type="entry name" value="Secre_tail"/>
</dbReference>
<protein>
    <submittedName>
        <fullName evidence="3">Putative secreted protein (Por secretion system target)</fullName>
    </submittedName>
</protein>
<dbReference type="SMART" id="SM00060">
    <property type="entry name" value="FN3"/>
    <property type="match status" value="3"/>
</dbReference>
<dbReference type="SUPFAM" id="SSF51445">
    <property type="entry name" value="(Trans)glycosidases"/>
    <property type="match status" value="1"/>
</dbReference>
<dbReference type="PANTHER" id="PTHR46708:SF2">
    <property type="entry name" value="FIBRONECTIN TYPE-III DOMAIN-CONTAINING PROTEIN"/>
    <property type="match status" value="1"/>
</dbReference>
<dbReference type="EMBL" id="SNWI01000003">
    <property type="protein sequence ID" value="TDO03437.1"/>
    <property type="molecule type" value="Genomic_DNA"/>
</dbReference>
<dbReference type="PANTHER" id="PTHR46708">
    <property type="entry name" value="TENASCIN"/>
    <property type="match status" value="1"/>
</dbReference>
<dbReference type="InterPro" id="IPR003961">
    <property type="entry name" value="FN3_dom"/>
</dbReference>
<dbReference type="SUPFAM" id="SSF49265">
    <property type="entry name" value="Fibronectin type III"/>
    <property type="match status" value="2"/>
</dbReference>
<dbReference type="PROSITE" id="PS50853">
    <property type="entry name" value="FN3"/>
    <property type="match status" value="3"/>
</dbReference>
<comment type="caution">
    <text evidence="3">The sequence shown here is derived from an EMBL/GenBank/DDBJ whole genome shotgun (WGS) entry which is preliminary data.</text>
</comment>
<dbReference type="Pfam" id="PF00041">
    <property type="entry name" value="fn3"/>
    <property type="match status" value="3"/>
</dbReference>
<dbReference type="Gene3D" id="2.60.40.10">
    <property type="entry name" value="Immunoglobulins"/>
    <property type="match status" value="3"/>
</dbReference>
<dbReference type="Gene3D" id="2.80.10.50">
    <property type="match status" value="1"/>
</dbReference>
<feature type="domain" description="Fibronectin type-III" evidence="2">
    <location>
        <begin position="669"/>
        <end position="754"/>
    </location>
</feature>
<dbReference type="InterPro" id="IPR017853">
    <property type="entry name" value="GH"/>
</dbReference>
<dbReference type="CDD" id="cd23432">
    <property type="entry name" value="beta-trefoil_Ricin_EndoBetaGal-like"/>
    <property type="match status" value="1"/>
</dbReference>
<dbReference type="InterPro" id="IPR050991">
    <property type="entry name" value="ECM_Regulatory_Proteins"/>
</dbReference>
<dbReference type="SUPFAM" id="SSF50370">
    <property type="entry name" value="Ricin B-like lectins"/>
    <property type="match status" value="1"/>
</dbReference>
<proteinExistence type="predicted"/>
<organism evidence="3 4">
    <name type="scientific">Sunxiuqinia elliptica</name>
    <dbReference type="NCBI Taxonomy" id="655355"/>
    <lineage>
        <taxon>Bacteria</taxon>
        <taxon>Pseudomonadati</taxon>
        <taxon>Bacteroidota</taxon>
        <taxon>Bacteroidia</taxon>
        <taxon>Marinilabiliales</taxon>
        <taxon>Prolixibacteraceae</taxon>
        <taxon>Sunxiuqinia</taxon>
    </lineage>
</organism>
<dbReference type="RefSeq" id="WP_166642895.1">
    <property type="nucleotide sequence ID" value="NZ_SNWI01000003.1"/>
</dbReference>